<keyword evidence="2" id="KW-1185">Reference proteome</keyword>
<protein>
    <submittedName>
        <fullName evidence="1">Uncharacterized protein</fullName>
    </submittedName>
</protein>
<reference evidence="1" key="1">
    <citation type="submission" date="2020-08" db="EMBL/GenBank/DDBJ databases">
        <title>Multicomponent nature underlies the extraordinary mechanical properties of spider dragline silk.</title>
        <authorList>
            <person name="Kono N."/>
            <person name="Nakamura H."/>
            <person name="Mori M."/>
            <person name="Yoshida Y."/>
            <person name="Ohtoshi R."/>
            <person name="Malay A.D."/>
            <person name="Moran D.A.P."/>
            <person name="Tomita M."/>
            <person name="Numata K."/>
            <person name="Arakawa K."/>
        </authorList>
    </citation>
    <scope>NUCLEOTIDE SEQUENCE</scope>
</reference>
<dbReference type="AlphaFoldDB" id="A0A8X6M7Q6"/>
<gene>
    <name evidence="1" type="primary">AVEN_32696_1</name>
    <name evidence="1" type="ORF">NPIL_235041</name>
</gene>
<sequence>MSHFFDKRLLEQNSTAYNNSSLQNHTLMANSMVSEAFSESLKKYLFLYKETERMINADKNVTLYSISIEICGIPEYKDEDCRSLMVKVASALDMNLPYTDIQNAQRVSKKYAKTGVRSIVSTLSPKATDEFLSRAKLKLVTLNDIGYGFDFLQRNVVLLVNKLLSPITQGQTDFKIKAENKSSCSFRSNGKKIILTYDFEEIFF</sequence>
<organism evidence="1 2">
    <name type="scientific">Nephila pilipes</name>
    <name type="common">Giant wood spider</name>
    <name type="synonym">Nephila maculata</name>
    <dbReference type="NCBI Taxonomy" id="299642"/>
    <lineage>
        <taxon>Eukaryota</taxon>
        <taxon>Metazoa</taxon>
        <taxon>Ecdysozoa</taxon>
        <taxon>Arthropoda</taxon>
        <taxon>Chelicerata</taxon>
        <taxon>Arachnida</taxon>
        <taxon>Araneae</taxon>
        <taxon>Araneomorphae</taxon>
        <taxon>Entelegynae</taxon>
        <taxon>Araneoidea</taxon>
        <taxon>Nephilidae</taxon>
        <taxon>Nephila</taxon>
    </lineage>
</organism>
<proteinExistence type="predicted"/>
<dbReference type="Proteomes" id="UP000887013">
    <property type="component" value="Unassembled WGS sequence"/>
</dbReference>
<name>A0A8X6M7Q6_NEPPI</name>
<dbReference type="OrthoDB" id="6414967at2759"/>
<dbReference type="EMBL" id="BMAW01087456">
    <property type="protein sequence ID" value="GFS29853.1"/>
    <property type="molecule type" value="Genomic_DNA"/>
</dbReference>
<evidence type="ECO:0000313" key="1">
    <source>
        <dbReference type="EMBL" id="GFS29853.1"/>
    </source>
</evidence>
<evidence type="ECO:0000313" key="2">
    <source>
        <dbReference type="Proteomes" id="UP000887013"/>
    </source>
</evidence>
<comment type="caution">
    <text evidence="1">The sequence shown here is derived from an EMBL/GenBank/DDBJ whole genome shotgun (WGS) entry which is preliminary data.</text>
</comment>
<accession>A0A8X6M7Q6</accession>